<accession>A0ABU5DKT0</accession>
<keyword evidence="4" id="KW-0804">Transcription</keyword>
<dbReference type="Pfam" id="PF00126">
    <property type="entry name" value="HTH_1"/>
    <property type="match status" value="1"/>
</dbReference>
<keyword evidence="3" id="KW-0238">DNA-binding</keyword>
<keyword evidence="7" id="KW-1185">Reference proteome</keyword>
<dbReference type="InterPro" id="IPR058163">
    <property type="entry name" value="LysR-type_TF_proteobact-type"/>
</dbReference>
<dbReference type="Gene3D" id="3.40.190.290">
    <property type="match status" value="1"/>
</dbReference>
<evidence type="ECO:0000313" key="6">
    <source>
        <dbReference type="EMBL" id="MDY0746914.1"/>
    </source>
</evidence>
<dbReference type="CDD" id="cd08422">
    <property type="entry name" value="PBP2_CrgA_like"/>
    <property type="match status" value="1"/>
</dbReference>
<reference evidence="6 7" key="1">
    <citation type="submission" date="2023-11" db="EMBL/GenBank/DDBJ databases">
        <title>Paucibacter sp. nov., isolated from fresh soil in Korea.</title>
        <authorList>
            <person name="Le N.T.T."/>
        </authorList>
    </citation>
    <scope>NUCLEOTIDE SEQUENCE [LARGE SCALE GENOMIC DNA]</scope>
    <source>
        <strain evidence="6 7">R3-3</strain>
    </source>
</reference>
<sequence length="303" mass="33104">MNGFDERLLGGLGVFLAIADAGSFAEAGRQLDMSQPGVSRAVARLEQRLGVRLFDRTTRSVSLTDEGRRFRAQVLPLLAGLEDAANGVAQGRGAVRGRLRVQLDPFFSRMALGPRLGEFLAAHPEVTLDLVTRDQLGDMVADGFDLAVRFGHLPSSNLIARKLLDTRIVTVAAPAYLARRGRPATPQDIEREGHACIDFRDPASGRPFPWEFHRGRRRLVVPTDGRLVVNDAGTLLSTCLAGYGLAQVMDFGTQALLDAGQLVDVFPDWPDERFPLHAIHPSRHRVPAKVRAFLEFVIGIVSG</sequence>
<dbReference type="EMBL" id="JAXCLA010000007">
    <property type="protein sequence ID" value="MDY0746914.1"/>
    <property type="molecule type" value="Genomic_DNA"/>
</dbReference>
<evidence type="ECO:0000256" key="1">
    <source>
        <dbReference type="ARBA" id="ARBA00009437"/>
    </source>
</evidence>
<protein>
    <submittedName>
        <fullName evidence="6">LysR substrate-binding domain-containing protein</fullName>
    </submittedName>
</protein>
<dbReference type="InterPro" id="IPR036390">
    <property type="entry name" value="WH_DNA-bd_sf"/>
</dbReference>
<dbReference type="InterPro" id="IPR000847">
    <property type="entry name" value="LysR_HTH_N"/>
</dbReference>
<dbReference type="InterPro" id="IPR005119">
    <property type="entry name" value="LysR_subst-bd"/>
</dbReference>
<dbReference type="PRINTS" id="PR00039">
    <property type="entry name" value="HTHLYSR"/>
</dbReference>
<evidence type="ECO:0000256" key="2">
    <source>
        <dbReference type="ARBA" id="ARBA00023015"/>
    </source>
</evidence>
<name>A0ABU5DKT0_9BURK</name>
<dbReference type="SUPFAM" id="SSF53850">
    <property type="entry name" value="Periplasmic binding protein-like II"/>
    <property type="match status" value="1"/>
</dbReference>
<keyword evidence="2" id="KW-0805">Transcription regulation</keyword>
<evidence type="ECO:0000256" key="3">
    <source>
        <dbReference type="ARBA" id="ARBA00023125"/>
    </source>
</evidence>
<dbReference type="Gene3D" id="1.10.10.10">
    <property type="entry name" value="Winged helix-like DNA-binding domain superfamily/Winged helix DNA-binding domain"/>
    <property type="match status" value="1"/>
</dbReference>
<dbReference type="SUPFAM" id="SSF46785">
    <property type="entry name" value="Winged helix' DNA-binding domain"/>
    <property type="match status" value="1"/>
</dbReference>
<evidence type="ECO:0000259" key="5">
    <source>
        <dbReference type="PROSITE" id="PS50931"/>
    </source>
</evidence>
<comment type="similarity">
    <text evidence="1">Belongs to the LysR transcriptional regulatory family.</text>
</comment>
<dbReference type="Proteomes" id="UP001285263">
    <property type="component" value="Unassembled WGS sequence"/>
</dbReference>
<comment type="caution">
    <text evidence="6">The sequence shown here is derived from an EMBL/GenBank/DDBJ whole genome shotgun (WGS) entry which is preliminary data.</text>
</comment>
<dbReference type="RefSeq" id="WP_320424886.1">
    <property type="nucleotide sequence ID" value="NZ_JAXCLA010000007.1"/>
</dbReference>
<dbReference type="InterPro" id="IPR036388">
    <property type="entry name" value="WH-like_DNA-bd_sf"/>
</dbReference>
<organism evidence="6 7">
    <name type="scientific">Roseateles agri</name>
    <dbReference type="NCBI Taxonomy" id="3098619"/>
    <lineage>
        <taxon>Bacteria</taxon>
        <taxon>Pseudomonadati</taxon>
        <taxon>Pseudomonadota</taxon>
        <taxon>Betaproteobacteria</taxon>
        <taxon>Burkholderiales</taxon>
        <taxon>Sphaerotilaceae</taxon>
        <taxon>Roseateles</taxon>
    </lineage>
</organism>
<dbReference type="PANTHER" id="PTHR30537:SF5">
    <property type="entry name" value="HTH-TYPE TRANSCRIPTIONAL ACTIVATOR TTDR-RELATED"/>
    <property type="match status" value="1"/>
</dbReference>
<dbReference type="Pfam" id="PF03466">
    <property type="entry name" value="LysR_substrate"/>
    <property type="match status" value="1"/>
</dbReference>
<evidence type="ECO:0000256" key="4">
    <source>
        <dbReference type="ARBA" id="ARBA00023163"/>
    </source>
</evidence>
<feature type="domain" description="HTH lysR-type" evidence="5">
    <location>
        <begin position="14"/>
        <end position="64"/>
    </location>
</feature>
<dbReference type="PROSITE" id="PS50931">
    <property type="entry name" value="HTH_LYSR"/>
    <property type="match status" value="1"/>
</dbReference>
<dbReference type="PANTHER" id="PTHR30537">
    <property type="entry name" value="HTH-TYPE TRANSCRIPTIONAL REGULATOR"/>
    <property type="match status" value="1"/>
</dbReference>
<gene>
    <name evidence="6" type="ORF">SNE35_20545</name>
</gene>
<proteinExistence type="inferred from homology"/>
<evidence type="ECO:0000313" key="7">
    <source>
        <dbReference type="Proteomes" id="UP001285263"/>
    </source>
</evidence>